<dbReference type="OrthoDB" id="2912128at2759"/>
<gene>
    <name evidence="1" type="ORF">K443DRAFT_113540</name>
</gene>
<dbReference type="Proteomes" id="UP000054477">
    <property type="component" value="Unassembled WGS sequence"/>
</dbReference>
<organism evidence="1 2">
    <name type="scientific">Laccaria amethystina LaAM-08-1</name>
    <dbReference type="NCBI Taxonomy" id="1095629"/>
    <lineage>
        <taxon>Eukaryota</taxon>
        <taxon>Fungi</taxon>
        <taxon>Dikarya</taxon>
        <taxon>Basidiomycota</taxon>
        <taxon>Agaricomycotina</taxon>
        <taxon>Agaricomycetes</taxon>
        <taxon>Agaricomycetidae</taxon>
        <taxon>Agaricales</taxon>
        <taxon>Agaricineae</taxon>
        <taxon>Hydnangiaceae</taxon>
        <taxon>Laccaria</taxon>
    </lineage>
</organism>
<dbReference type="EMBL" id="KN838906">
    <property type="protein sequence ID" value="KIJ92478.1"/>
    <property type="molecule type" value="Genomic_DNA"/>
</dbReference>
<evidence type="ECO:0000313" key="2">
    <source>
        <dbReference type="Proteomes" id="UP000054477"/>
    </source>
</evidence>
<feature type="non-terminal residue" evidence="1">
    <location>
        <position position="1"/>
    </location>
</feature>
<protein>
    <submittedName>
        <fullName evidence="1">Uncharacterized protein</fullName>
    </submittedName>
</protein>
<keyword evidence="2" id="KW-1185">Reference proteome</keyword>
<evidence type="ECO:0000313" key="1">
    <source>
        <dbReference type="EMBL" id="KIJ92478.1"/>
    </source>
</evidence>
<dbReference type="HOGENOM" id="CLU_2782803_0_0_1"/>
<dbReference type="AlphaFoldDB" id="A0A0C9WV56"/>
<reference evidence="2" key="2">
    <citation type="submission" date="2015-01" db="EMBL/GenBank/DDBJ databases">
        <title>Evolutionary Origins and Diversification of the Mycorrhizal Mutualists.</title>
        <authorList>
            <consortium name="DOE Joint Genome Institute"/>
            <consortium name="Mycorrhizal Genomics Consortium"/>
            <person name="Kohler A."/>
            <person name="Kuo A."/>
            <person name="Nagy L.G."/>
            <person name="Floudas D."/>
            <person name="Copeland A."/>
            <person name="Barry K.W."/>
            <person name="Cichocki N."/>
            <person name="Veneault-Fourrey C."/>
            <person name="LaButti K."/>
            <person name="Lindquist E.A."/>
            <person name="Lipzen A."/>
            <person name="Lundell T."/>
            <person name="Morin E."/>
            <person name="Murat C."/>
            <person name="Riley R."/>
            <person name="Ohm R."/>
            <person name="Sun H."/>
            <person name="Tunlid A."/>
            <person name="Henrissat B."/>
            <person name="Grigoriev I.V."/>
            <person name="Hibbett D.S."/>
            <person name="Martin F."/>
        </authorList>
    </citation>
    <scope>NUCLEOTIDE SEQUENCE [LARGE SCALE GENOMIC DNA]</scope>
    <source>
        <strain evidence="2">LaAM-08-1</strain>
    </source>
</reference>
<proteinExistence type="predicted"/>
<name>A0A0C9WV56_9AGAR</name>
<accession>A0A0C9WV56</accession>
<sequence>LFYWLRPKILQNQLDRFVEYWNNHRILTQTQDKLNMSAALGAACFQQSPGAFAQGLSFIGIEADYPNLL</sequence>
<reference evidence="1 2" key="1">
    <citation type="submission" date="2014-04" db="EMBL/GenBank/DDBJ databases">
        <authorList>
            <consortium name="DOE Joint Genome Institute"/>
            <person name="Kuo A."/>
            <person name="Kohler A."/>
            <person name="Nagy L.G."/>
            <person name="Floudas D."/>
            <person name="Copeland A."/>
            <person name="Barry K.W."/>
            <person name="Cichocki N."/>
            <person name="Veneault-Fourrey C."/>
            <person name="LaButti K."/>
            <person name="Lindquist E.A."/>
            <person name="Lipzen A."/>
            <person name="Lundell T."/>
            <person name="Morin E."/>
            <person name="Murat C."/>
            <person name="Sun H."/>
            <person name="Tunlid A."/>
            <person name="Henrissat B."/>
            <person name="Grigoriev I.V."/>
            <person name="Hibbett D.S."/>
            <person name="Martin F."/>
            <person name="Nordberg H.P."/>
            <person name="Cantor M.N."/>
            <person name="Hua S.X."/>
        </authorList>
    </citation>
    <scope>NUCLEOTIDE SEQUENCE [LARGE SCALE GENOMIC DNA]</scope>
    <source>
        <strain evidence="1 2">LaAM-08-1</strain>
    </source>
</reference>